<dbReference type="PANTHER" id="PTHR47604:SF1">
    <property type="entry name" value="ADENYLYL CYCLASE"/>
    <property type="match status" value="1"/>
</dbReference>
<accession>A0A7C9F3Y9</accession>
<reference evidence="1" key="2">
    <citation type="submission" date="2020-07" db="EMBL/GenBank/DDBJ databases">
        <authorList>
            <person name="Vera ALvarez R."/>
            <person name="Arias-Moreno D.M."/>
            <person name="Jimenez-Jacinto V."/>
            <person name="Jimenez-Bremont J.F."/>
            <person name="Swaminathan K."/>
            <person name="Moose S.P."/>
            <person name="Guerrero-Gonzalez M.L."/>
            <person name="Marino-Ramirez L."/>
            <person name="Landsman D."/>
            <person name="Rodriguez-Kessler M."/>
            <person name="Delgado-Sanchez P."/>
        </authorList>
    </citation>
    <scope>NUCLEOTIDE SEQUENCE</scope>
    <source>
        <tissue evidence="1">Cladode</tissue>
    </source>
</reference>
<reference evidence="1" key="1">
    <citation type="journal article" date="2013" name="J. Plant Res.">
        <title>Effect of fungi and light on seed germination of three Opuntia species from semiarid lands of central Mexico.</title>
        <authorList>
            <person name="Delgado-Sanchez P."/>
            <person name="Jimenez-Bremont J.F."/>
            <person name="Guerrero-Gonzalez Mde L."/>
            <person name="Flores J."/>
        </authorList>
    </citation>
    <scope>NUCLEOTIDE SEQUENCE</scope>
    <source>
        <tissue evidence="1">Cladode</tissue>
    </source>
</reference>
<evidence type="ECO:0000313" key="1">
    <source>
        <dbReference type="EMBL" id="MBA4678545.1"/>
    </source>
</evidence>
<organism evidence="1">
    <name type="scientific">Opuntia streptacantha</name>
    <name type="common">Prickly pear cactus</name>
    <name type="synonym">Opuntia cardona</name>
    <dbReference type="NCBI Taxonomy" id="393608"/>
    <lineage>
        <taxon>Eukaryota</taxon>
        <taxon>Viridiplantae</taxon>
        <taxon>Streptophyta</taxon>
        <taxon>Embryophyta</taxon>
        <taxon>Tracheophyta</taxon>
        <taxon>Spermatophyta</taxon>
        <taxon>Magnoliopsida</taxon>
        <taxon>eudicotyledons</taxon>
        <taxon>Gunneridae</taxon>
        <taxon>Pentapetalae</taxon>
        <taxon>Caryophyllales</taxon>
        <taxon>Cactineae</taxon>
        <taxon>Cactaceae</taxon>
        <taxon>Opuntioideae</taxon>
        <taxon>Opuntia</taxon>
    </lineage>
</organism>
<name>A0A7C9F3Y9_OPUST</name>
<dbReference type="InterPro" id="IPR011990">
    <property type="entry name" value="TPR-like_helical_dom_sf"/>
</dbReference>
<dbReference type="PANTHER" id="PTHR47604">
    <property type="entry name" value="ADENYLYL CYCLASE"/>
    <property type="match status" value="1"/>
</dbReference>
<proteinExistence type="predicted"/>
<sequence length="396" mass="44365">MQVASVARRASRVLRASLCPHSSRCVFYQDKHSLSSSSPNRFRDLSTSSIQNLALLGACCFTDEQNPKCCMVLRASFSSAAAVSSGNSAGTVKEVYDKMLDSIKVKRSAPPNAWLWSLIEKCKSQDDIKLLFDILQKLRVFRLSNLRIHDNFNCHLCQEVTKACIRAGAMEFGKKALWKHNVCGLTPTVGSANQLLSYARMQKDIKLMVDIMSLIKQNNLPLQPATADIVFGICYDADNWGLISKYSKRFLKAGVKLRQTTFDIWMEFASKKGDTESLWEIEKLRSETYKQHTIKGAFACAKAFLLERRPDNAATVIHAVNQTFPAAKRQDILAELQKLVSEWPSEVITHQKQEDKKALIVSLKADILAMIRSLSNLGVELSVNLEDLDKADLLPC</sequence>
<evidence type="ECO:0008006" key="2">
    <source>
        <dbReference type="Google" id="ProtNLM"/>
    </source>
</evidence>
<protein>
    <recommendedName>
        <fullName evidence="2">Adenylyl cyclase</fullName>
    </recommendedName>
</protein>
<dbReference type="AlphaFoldDB" id="A0A7C9F3Y9"/>
<dbReference type="EMBL" id="GISG01279622">
    <property type="protein sequence ID" value="MBA4678545.1"/>
    <property type="molecule type" value="Transcribed_RNA"/>
</dbReference>
<dbReference type="Gene3D" id="1.25.40.10">
    <property type="entry name" value="Tetratricopeptide repeat domain"/>
    <property type="match status" value="1"/>
</dbReference>